<evidence type="ECO:0000313" key="9">
    <source>
        <dbReference type="Proteomes" id="UP000030645"/>
    </source>
</evidence>
<keyword evidence="4 7" id="KW-1133">Transmembrane helix</keyword>
<dbReference type="PANTHER" id="PTHR31769">
    <property type="entry name" value="OS07G0462200 PROTEIN-RELATED"/>
    <property type="match status" value="1"/>
</dbReference>
<feature type="transmembrane region" description="Helical" evidence="7">
    <location>
        <begin position="6"/>
        <end position="25"/>
    </location>
</feature>
<dbReference type="Proteomes" id="UP000030645">
    <property type="component" value="Unassembled WGS sequence"/>
</dbReference>
<dbReference type="AlphaFoldDB" id="W9QKX8"/>
<dbReference type="Pfam" id="PF06749">
    <property type="entry name" value="DUF1218"/>
    <property type="match status" value="1"/>
</dbReference>
<reference evidence="9" key="1">
    <citation type="submission" date="2013-01" db="EMBL/GenBank/DDBJ databases">
        <title>Draft Genome Sequence of a Mulberry Tree, Morus notabilis C.K. Schneid.</title>
        <authorList>
            <person name="He N."/>
            <person name="Zhao S."/>
        </authorList>
    </citation>
    <scope>NUCLEOTIDE SEQUENCE</scope>
</reference>
<dbReference type="EMBL" id="KE343734">
    <property type="protein sequence ID" value="EXB39742.1"/>
    <property type="molecule type" value="Genomic_DNA"/>
</dbReference>
<keyword evidence="2 7" id="KW-0812">Transmembrane</keyword>
<evidence type="ECO:0000313" key="8">
    <source>
        <dbReference type="EMBL" id="EXB39742.1"/>
    </source>
</evidence>
<accession>W9QKX8</accession>
<evidence type="ECO:0000256" key="7">
    <source>
        <dbReference type="SAM" id="Phobius"/>
    </source>
</evidence>
<feature type="transmembrane region" description="Helical" evidence="7">
    <location>
        <begin position="93"/>
        <end position="119"/>
    </location>
</feature>
<evidence type="ECO:0000256" key="4">
    <source>
        <dbReference type="ARBA" id="ARBA00022989"/>
    </source>
</evidence>
<comment type="subcellular location">
    <subcellularLocation>
        <location evidence="1">Endomembrane system</location>
        <topology evidence="1">Multi-pass membrane protein</topology>
    </subcellularLocation>
</comment>
<dbReference type="eggNOG" id="ENOG502QV3X">
    <property type="taxonomic scope" value="Eukaryota"/>
</dbReference>
<proteinExistence type="inferred from homology"/>
<evidence type="ECO:0000256" key="5">
    <source>
        <dbReference type="ARBA" id="ARBA00023136"/>
    </source>
</evidence>
<dbReference type="InterPro" id="IPR052222">
    <property type="entry name" value="DESIGUAL"/>
</dbReference>
<protein>
    <submittedName>
        <fullName evidence="8">Uncharacterized protein</fullName>
    </submittedName>
</protein>
<keyword evidence="9" id="KW-1185">Reference proteome</keyword>
<organism evidence="8 9">
    <name type="scientific">Morus notabilis</name>
    <dbReference type="NCBI Taxonomy" id="981085"/>
    <lineage>
        <taxon>Eukaryota</taxon>
        <taxon>Viridiplantae</taxon>
        <taxon>Streptophyta</taxon>
        <taxon>Embryophyta</taxon>
        <taxon>Tracheophyta</taxon>
        <taxon>Spermatophyta</taxon>
        <taxon>Magnoliopsida</taxon>
        <taxon>eudicotyledons</taxon>
        <taxon>Gunneridae</taxon>
        <taxon>Pentapetalae</taxon>
        <taxon>rosids</taxon>
        <taxon>fabids</taxon>
        <taxon>Rosales</taxon>
        <taxon>Moraceae</taxon>
        <taxon>Moreae</taxon>
        <taxon>Morus</taxon>
    </lineage>
</organism>
<dbReference type="GO" id="GO:0012505">
    <property type="term" value="C:endomembrane system"/>
    <property type="evidence" value="ECO:0007669"/>
    <property type="project" value="UniProtKB-SubCell"/>
</dbReference>
<gene>
    <name evidence="8" type="ORF">L484_016586</name>
</gene>
<keyword evidence="3" id="KW-0732">Signal</keyword>
<dbReference type="InterPro" id="IPR009606">
    <property type="entry name" value="DEAL/Modifying_wall_lignin1/2"/>
</dbReference>
<evidence type="ECO:0000256" key="3">
    <source>
        <dbReference type="ARBA" id="ARBA00022729"/>
    </source>
</evidence>
<sequence length="335" mass="37038">MAVSVPILAIVVSLHLIAFVLAVGAERRRSLAKVVPDEYDEYTYCVYDSDASTVYGLAAFGLLLLGQTVLNGVTRCLCFGRGLITGTSTTWAVFFFIVSWTSFLGAEACLLAGSAKNAYHTRYRGIFKVDHLSCSTLRKGVFAAGAALTLLSLLGSVLYYWTHSKVDTGGWQKHHNEGLGMTTSDSGQNQQHQQQANEFQKPHLESVFLALGELINWPTLGFLANWRGQFLCSFNLLQQRAVTGTFHLIESENVFRLRELHGTATALETSLLPSSATSTTNKATMYDVFIFRPCKFLFVDREVSVGCVWVQNYLESLSFIEEQQELVVSNAKTKG</sequence>
<name>W9QKX8_9ROSA</name>
<comment type="similarity">
    <text evidence="6">Belongs to the DESIGUAL family.</text>
</comment>
<feature type="transmembrane region" description="Helical" evidence="7">
    <location>
        <begin position="54"/>
        <end position="73"/>
    </location>
</feature>
<keyword evidence="5 7" id="KW-0472">Membrane</keyword>
<feature type="transmembrane region" description="Helical" evidence="7">
    <location>
        <begin position="140"/>
        <end position="161"/>
    </location>
</feature>
<dbReference type="STRING" id="981085.W9QKX8"/>
<evidence type="ECO:0000256" key="6">
    <source>
        <dbReference type="ARBA" id="ARBA00029467"/>
    </source>
</evidence>
<evidence type="ECO:0000256" key="2">
    <source>
        <dbReference type="ARBA" id="ARBA00022692"/>
    </source>
</evidence>
<evidence type="ECO:0000256" key="1">
    <source>
        <dbReference type="ARBA" id="ARBA00004127"/>
    </source>
</evidence>